<dbReference type="AlphaFoldDB" id="A0A8H7XXA7"/>
<organism evidence="1">
    <name type="scientific">Psilocybe cubensis</name>
    <name type="common">Psychedelic mushroom</name>
    <name type="synonym">Stropharia cubensis</name>
    <dbReference type="NCBI Taxonomy" id="181762"/>
    <lineage>
        <taxon>Eukaryota</taxon>
        <taxon>Fungi</taxon>
        <taxon>Dikarya</taxon>
        <taxon>Basidiomycota</taxon>
        <taxon>Agaricomycotina</taxon>
        <taxon>Agaricomycetes</taxon>
        <taxon>Agaricomycetidae</taxon>
        <taxon>Agaricales</taxon>
        <taxon>Agaricineae</taxon>
        <taxon>Strophariaceae</taxon>
        <taxon>Psilocybe</taxon>
    </lineage>
</organism>
<accession>A0A8H7XXA7</accession>
<protein>
    <submittedName>
        <fullName evidence="1">Uncharacterized protein</fullName>
    </submittedName>
</protein>
<comment type="caution">
    <text evidence="1">The sequence shown here is derived from an EMBL/GenBank/DDBJ whole genome shotgun (WGS) entry which is preliminary data.</text>
</comment>
<sequence length="105" mass="10783">MALLVQAVSVAIPAAIGNLPLTSLQAYSASVLVPIAGMAPTIMVARVNLAASATDLYPHTHKSPGTNLRFQSQATDTAHGSVCQVFDGIKVTGELESKQSVVIGP</sequence>
<gene>
    <name evidence="1" type="ORF">JR316_007194</name>
</gene>
<reference evidence="1" key="1">
    <citation type="submission" date="2021-02" db="EMBL/GenBank/DDBJ databases">
        <title>Psilocybe cubensis genome.</title>
        <authorList>
            <person name="Mckernan K.J."/>
            <person name="Crawford S."/>
            <person name="Trippe A."/>
            <person name="Kane L.T."/>
            <person name="Mclaughlin S."/>
        </authorList>
    </citation>
    <scope>NUCLEOTIDE SEQUENCE [LARGE SCALE GENOMIC DNA]</scope>
    <source>
        <strain evidence="1">MGC-MH-2018</strain>
    </source>
</reference>
<dbReference type="EMBL" id="JAFIQS010000006">
    <property type="protein sequence ID" value="KAG5168593.1"/>
    <property type="molecule type" value="Genomic_DNA"/>
</dbReference>
<evidence type="ECO:0000313" key="1">
    <source>
        <dbReference type="EMBL" id="KAG5168593.1"/>
    </source>
</evidence>
<name>A0A8H7XXA7_PSICU</name>
<proteinExistence type="predicted"/>